<feature type="compositionally biased region" description="Basic and acidic residues" evidence="1">
    <location>
        <begin position="194"/>
        <end position="205"/>
    </location>
</feature>
<dbReference type="Proteomes" id="UP000694865">
    <property type="component" value="Unplaced"/>
</dbReference>
<keyword evidence="4" id="KW-1185">Reference proteome</keyword>
<dbReference type="PANTHER" id="PTHR47331">
    <property type="entry name" value="PHD-TYPE DOMAIN-CONTAINING PROTEIN"/>
    <property type="match status" value="1"/>
</dbReference>
<accession>A0ABM0M187</accession>
<feature type="compositionally biased region" description="Low complexity" evidence="1">
    <location>
        <begin position="206"/>
        <end position="218"/>
    </location>
</feature>
<feature type="region of interest" description="Disordered" evidence="1">
    <location>
        <begin position="493"/>
        <end position="540"/>
    </location>
</feature>
<dbReference type="GeneID" id="102806767"/>
<feature type="region of interest" description="Disordered" evidence="1">
    <location>
        <begin position="194"/>
        <end position="226"/>
    </location>
</feature>
<protein>
    <submittedName>
        <fullName evidence="5">Uncharacterized protein LOC102806767</fullName>
    </submittedName>
</protein>
<feature type="domain" description="DUF1758" evidence="2">
    <location>
        <begin position="290"/>
        <end position="438"/>
    </location>
</feature>
<sequence>MGTTYTGETTQRVLDISTTRLKRMFVDLIRTAKMESAYGELLIPLILEKLPTDFHRTLYRIRGDTPWTLPDLRKAILTEIKVNHIGDFDNHTRQTPTIATFHTSTRGGERTAPPFNTRGGRRSTTRQTYSSPPCTYCKGGHTPNDCVVVSDFDSRLDIVKRNKLCFNCLGNHVVNNCRSKYSCRHCQKKHHTSLHDKSKDKEITNRSHSNTSHSSNKNTHVKTTYTSVPGRGTLAHTCNHTDCSSTLVNENPTDPKVSNNSAVFHSNSGNVGYSQRPVLLKTAKINVSYDNNMTTATVLFDEGANRSFITENLASKIPMTTTNPEIIPLSAFGSKQAERRILQSATLNLHPLDGTVSQMNALLIPEISANMENYVTSDLLELPHLRDLVLAHPINDKEPNFDIDILIGADYYWQYVTDRVVRGDGPTAVMSPFGYLLSGPKPCGNTSSTTNMLHVLINMPSPIKEIVDEQLSIAVPRKVEMITASTLYTRESLRPVNEGSSNAAPPAASTHYERRSSQLDNGPSDHETENNNANSASRITNSELHVYNVCETSEHSPSLSDDVSVNILHSANQPLGELIPPLSINATSDTLPRHDSDLLMNDADDEPNEPNINLENIIDPTRFSTLQRLLRVTVLIRRFVDKLRRRISTANSSISAEEIAKAEKTWVSDLQQRHFADSFTTIRHNNKRFGVLVRQLRLFIDDDGVLRCGSRLHNADVNFTTKFPALLPSKHYFTTLLVRREHERLHHSGTQAVVTAIRQQYWITNIRQTVNYIIRRCVT</sequence>
<feature type="domain" description="Integrase zinc-binding" evidence="3">
    <location>
        <begin position="735"/>
        <end position="779"/>
    </location>
</feature>
<organism evidence="4 5">
    <name type="scientific">Saccoglossus kowalevskii</name>
    <name type="common">Acorn worm</name>
    <dbReference type="NCBI Taxonomy" id="10224"/>
    <lineage>
        <taxon>Eukaryota</taxon>
        <taxon>Metazoa</taxon>
        <taxon>Hemichordata</taxon>
        <taxon>Enteropneusta</taxon>
        <taxon>Harrimaniidae</taxon>
        <taxon>Saccoglossus</taxon>
    </lineage>
</organism>
<evidence type="ECO:0000313" key="4">
    <source>
        <dbReference type="Proteomes" id="UP000694865"/>
    </source>
</evidence>
<dbReference type="InterPro" id="IPR041588">
    <property type="entry name" value="Integrase_H2C2"/>
</dbReference>
<feature type="compositionally biased region" description="Basic and acidic residues" evidence="1">
    <location>
        <begin position="511"/>
        <end position="529"/>
    </location>
</feature>
<feature type="compositionally biased region" description="Polar residues" evidence="1">
    <location>
        <begin position="530"/>
        <end position="540"/>
    </location>
</feature>
<feature type="non-terminal residue" evidence="5">
    <location>
        <position position="779"/>
    </location>
</feature>
<evidence type="ECO:0000256" key="1">
    <source>
        <dbReference type="SAM" id="MobiDB-lite"/>
    </source>
</evidence>
<dbReference type="Pfam" id="PF05585">
    <property type="entry name" value="DUF1758"/>
    <property type="match status" value="1"/>
</dbReference>
<gene>
    <name evidence="5" type="primary">LOC102806767</name>
</gene>
<proteinExistence type="predicted"/>
<reference evidence="5" key="1">
    <citation type="submission" date="2025-08" db="UniProtKB">
        <authorList>
            <consortium name="RefSeq"/>
        </authorList>
    </citation>
    <scope>IDENTIFICATION</scope>
    <source>
        <tissue evidence="5">Testes</tissue>
    </source>
</reference>
<feature type="region of interest" description="Disordered" evidence="1">
    <location>
        <begin position="103"/>
        <end position="127"/>
    </location>
</feature>
<dbReference type="InterPro" id="IPR008737">
    <property type="entry name" value="DUF1758"/>
</dbReference>
<evidence type="ECO:0000259" key="2">
    <source>
        <dbReference type="Pfam" id="PF05585"/>
    </source>
</evidence>
<dbReference type="Pfam" id="PF17921">
    <property type="entry name" value="Integrase_H2C2"/>
    <property type="match status" value="1"/>
</dbReference>
<dbReference type="RefSeq" id="XP_006813778.1">
    <property type="nucleotide sequence ID" value="XM_006813715.1"/>
</dbReference>
<dbReference type="PANTHER" id="PTHR47331:SF5">
    <property type="entry name" value="RIBONUCLEASE H"/>
    <property type="match status" value="1"/>
</dbReference>
<evidence type="ECO:0000313" key="5">
    <source>
        <dbReference type="RefSeq" id="XP_006813778.1"/>
    </source>
</evidence>
<name>A0ABM0M187_SACKO</name>
<evidence type="ECO:0000259" key="3">
    <source>
        <dbReference type="Pfam" id="PF17921"/>
    </source>
</evidence>